<keyword evidence="2" id="KW-0812">Transmembrane</keyword>
<evidence type="ECO:0000313" key="3">
    <source>
        <dbReference type="EMBL" id="CAK9014977.1"/>
    </source>
</evidence>
<evidence type="ECO:0000313" key="4">
    <source>
        <dbReference type="Proteomes" id="UP001642464"/>
    </source>
</evidence>
<keyword evidence="2" id="KW-0472">Membrane</keyword>
<feature type="transmembrane region" description="Helical" evidence="2">
    <location>
        <begin position="255"/>
        <end position="274"/>
    </location>
</feature>
<feature type="transmembrane region" description="Helical" evidence="2">
    <location>
        <begin position="131"/>
        <end position="154"/>
    </location>
</feature>
<feature type="transmembrane region" description="Helical" evidence="2">
    <location>
        <begin position="228"/>
        <end position="249"/>
    </location>
</feature>
<reference evidence="3 4" key="1">
    <citation type="submission" date="2024-02" db="EMBL/GenBank/DDBJ databases">
        <authorList>
            <person name="Chen Y."/>
            <person name="Shah S."/>
            <person name="Dougan E. K."/>
            <person name="Thang M."/>
            <person name="Chan C."/>
        </authorList>
    </citation>
    <scope>NUCLEOTIDE SEQUENCE [LARGE SCALE GENOMIC DNA]</scope>
</reference>
<dbReference type="EMBL" id="CAXAMM010007668">
    <property type="protein sequence ID" value="CAK9014977.1"/>
    <property type="molecule type" value="Genomic_DNA"/>
</dbReference>
<dbReference type="Proteomes" id="UP001642464">
    <property type="component" value="Unassembled WGS sequence"/>
</dbReference>
<keyword evidence="2" id="KW-1133">Transmembrane helix</keyword>
<dbReference type="GO" id="GO:0034220">
    <property type="term" value="P:monoatomic ion transmembrane transport"/>
    <property type="evidence" value="ECO:0007669"/>
    <property type="project" value="UniProtKB-KW"/>
</dbReference>
<gene>
    <name evidence="3" type="ORF">SCF082_LOCUS12558</name>
</gene>
<keyword evidence="4" id="KW-1185">Reference proteome</keyword>
<feature type="region of interest" description="Disordered" evidence="1">
    <location>
        <begin position="346"/>
        <end position="400"/>
    </location>
</feature>
<comment type="caution">
    <text evidence="3">The sequence shown here is derived from an EMBL/GenBank/DDBJ whole genome shotgun (WGS) entry which is preliminary data.</text>
</comment>
<keyword evidence="3" id="KW-0407">Ion channel</keyword>
<feature type="transmembrane region" description="Helical" evidence="2">
    <location>
        <begin position="281"/>
        <end position="307"/>
    </location>
</feature>
<proteinExistence type="predicted"/>
<organism evidence="3 4">
    <name type="scientific">Durusdinium trenchii</name>
    <dbReference type="NCBI Taxonomy" id="1381693"/>
    <lineage>
        <taxon>Eukaryota</taxon>
        <taxon>Sar</taxon>
        <taxon>Alveolata</taxon>
        <taxon>Dinophyceae</taxon>
        <taxon>Suessiales</taxon>
        <taxon>Symbiodiniaceae</taxon>
        <taxon>Durusdinium</taxon>
    </lineage>
</organism>
<feature type="transmembrane region" description="Helical" evidence="2">
    <location>
        <begin position="90"/>
        <end position="110"/>
    </location>
</feature>
<sequence length="745" mass="82569">MAVVGIFVFLVLLYYLTSSKVTAKATVLFATTASFGMLVMSMQNLGLIGMMTIDWPVDLKGIFSVCQFLLLDIDSYGFSCIAGSVAPIRYLLSALIFPVGVAWLGLCYLLSKLLPANRRWNGSKTVSTCGAFLQVGFSTMSATSLAPMMCYKHPNGLRSVLKYPDIICGSDEHTAMLVIGWILLIVFVLGFVTLCTFAVYQVPTWSANRRDHLVAGIRFLVFRFRLDSWWFGVPLLVRGPLLSLPVVLATDYPPIQVIAIAMVMAGLLVPMLNLTDCTVSFCITLLVTTSSLHLEIVAAWLAALAIFDMNKVTTAITLLATEVAPPAEDAVTYKFNPRINSSSFDPALTKSKKSLRSSRSSDVQANPVEELDNQPKTDVPLEVQEDNTNRSPGTPGRFRTAGHSVILDPDCVFEMSCLHPHPCLHLMAVMVLLKVKRLVLLWKSRKRLCDGRCETRVVRKVDGKTRADVRLGVSFEDPLALPALPGLLVAAVLGTFAVPGSLTYQAPLGGGLTRKQQKGTIHNKDKLEGVYEEREEEEPEVIEKPAMPERRVPYSMHIVTQLPQHKHLHEESNARRYIEEKLVLSLENFEDFIRHVEVHLQVSEHFHREKRPEKAKKSEALDDEEDMLSAGDAAGHKVLSPYIFKATVTLTNHHKVTLSNPEKHAQPSLMEAVDHSVDVLRKSLREEKNRMISARRKGLSALPGDDLDEDLDALNKELSDGLVEASASAQDEAEEALYQRIEASK</sequence>
<keyword evidence="3" id="KW-0813">Transport</keyword>
<name>A0ABP0JLH7_9DINO</name>
<feature type="transmembrane region" description="Helical" evidence="2">
    <location>
        <begin position="28"/>
        <end position="50"/>
    </location>
</feature>
<evidence type="ECO:0000256" key="1">
    <source>
        <dbReference type="SAM" id="MobiDB-lite"/>
    </source>
</evidence>
<evidence type="ECO:0000256" key="2">
    <source>
        <dbReference type="SAM" id="Phobius"/>
    </source>
</evidence>
<feature type="transmembrane region" description="Helical" evidence="2">
    <location>
        <begin position="174"/>
        <end position="200"/>
    </location>
</feature>
<protein>
    <submittedName>
        <fullName evidence="3">Potassium channel GORK</fullName>
    </submittedName>
</protein>
<keyword evidence="3" id="KW-0406">Ion transport</keyword>
<accession>A0ABP0JLH7</accession>